<dbReference type="EC" id="2.1.2.9" evidence="2"/>
<dbReference type="GO" id="GO:0004479">
    <property type="term" value="F:methionyl-tRNA formyltransferase activity"/>
    <property type="evidence" value="ECO:0007669"/>
    <property type="project" value="UniProtKB-EC"/>
</dbReference>
<comment type="function">
    <text evidence="1">Attaches a formyl group to the free amino group of methionyl-tRNA(fMet). The formyl group appears to play a dual role in the initiator identity of N-formylmethionyl-tRNA by promoting its recognition by IF2 and preventing the misappropriation of this tRNA by the elongation apparatus.</text>
</comment>
<protein>
    <recommendedName>
        <fullName evidence="3">Methionyl-tRNA formyltransferase</fullName>
        <ecNumber evidence="2">2.1.2.9</ecNumber>
    </recommendedName>
</protein>
<dbReference type="Pfam" id="PF02911">
    <property type="entry name" value="Formyl_trans_C"/>
    <property type="match status" value="1"/>
</dbReference>
<dbReference type="InterPro" id="IPR005793">
    <property type="entry name" value="Formyl_trans_C"/>
</dbReference>
<dbReference type="InterPro" id="IPR011034">
    <property type="entry name" value="Formyl_transferase-like_C_sf"/>
</dbReference>
<evidence type="ECO:0000256" key="1">
    <source>
        <dbReference type="ARBA" id="ARBA00002606"/>
    </source>
</evidence>
<evidence type="ECO:0000256" key="4">
    <source>
        <dbReference type="ARBA" id="ARBA00048558"/>
    </source>
</evidence>
<feature type="domain" description="Formyl transferase C-terminal" evidence="5">
    <location>
        <begin position="10"/>
        <end position="95"/>
    </location>
</feature>
<feature type="non-terminal residue" evidence="6">
    <location>
        <position position="1"/>
    </location>
</feature>
<evidence type="ECO:0000256" key="3">
    <source>
        <dbReference type="ARBA" id="ARBA00016014"/>
    </source>
</evidence>
<sequence length="113" mass="12286">ARRYYGRGVPHDGRVPWSAPADEILAFLRACDYGPYPSPWGTPRTRRGADEIGVVRATPTGRSSAGHVPGEVDRDAEGAVVATADAWVRPRRLLVDDRACEPAEVLHPGDRLT</sequence>
<accession>A0A6J4I3E1</accession>
<dbReference type="InterPro" id="IPR037022">
    <property type="entry name" value="Formyl_trans_C_sf"/>
</dbReference>
<evidence type="ECO:0000259" key="5">
    <source>
        <dbReference type="Pfam" id="PF02911"/>
    </source>
</evidence>
<dbReference type="AlphaFoldDB" id="A0A6J4I3E1"/>
<name>A0A6J4I3E1_9PSEU</name>
<evidence type="ECO:0000313" key="6">
    <source>
        <dbReference type="EMBL" id="CAA9241114.1"/>
    </source>
</evidence>
<organism evidence="6">
    <name type="scientific">uncultured Actinomycetospora sp</name>
    <dbReference type="NCBI Taxonomy" id="1135996"/>
    <lineage>
        <taxon>Bacteria</taxon>
        <taxon>Bacillati</taxon>
        <taxon>Actinomycetota</taxon>
        <taxon>Actinomycetes</taxon>
        <taxon>Pseudonocardiales</taxon>
        <taxon>Pseudonocardiaceae</taxon>
        <taxon>Actinomycetospora</taxon>
        <taxon>environmental samples</taxon>
    </lineage>
</organism>
<proteinExistence type="predicted"/>
<comment type="catalytic activity">
    <reaction evidence="4">
        <text>L-methionyl-tRNA(fMet) + (6R)-10-formyltetrahydrofolate = N-formyl-L-methionyl-tRNA(fMet) + (6S)-5,6,7,8-tetrahydrofolate + H(+)</text>
        <dbReference type="Rhea" id="RHEA:24380"/>
        <dbReference type="Rhea" id="RHEA-COMP:9952"/>
        <dbReference type="Rhea" id="RHEA-COMP:9953"/>
        <dbReference type="ChEBI" id="CHEBI:15378"/>
        <dbReference type="ChEBI" id="CHEBI:57453"/>
        <dbReference type="ChEBI" id="CHEBI:78530"/>
        <dbReference type="ChEBI" id="CHEBI:78844"/>
        <dbReference type="ChEBI" id="CHEBI:195366"/>
        <dbReference type="EC" id="2.1.2.9"/>
    </reaction>
</comment>
<dbReference type="Gene3D" id="3.10.25.10">
    <property type="entry name" value="Formyl transferase, C-terminal domain"/>
    <property type="match status" value="1"/>
</dbReference>
<reference evidence="6" key="1">
    <citation type="submission" date="2020-02" db="EMBL/GenBank/DDBJ databases">
        <authorList>
            <person name="Meier V. D."/>
        </authorList>
    </citation>
    <scope>NUCLEOTIDE SEQUENCE</scope>
    <source>
        <strain evidence="6">AVDCRST_MAG54</strain>
    </source>
</reference>
<dbReference type="SUPFAM" id="SSF50486">
    <property type="entry name" value="FMT C-terminal domain-like"/>
    <property type="match status" value="1"/>
</dbReference>
<gene>
    <name evidence="6" type="ORF">AVDCRST_MAG54-1504</name>
</gene>
<dbReference type="EMBL" id="CADCTH010000206">
    <property type="protein sequence ID" value="CAA9241114.1"/>
    <property type="molecule type" value="Genomic_DNA"/>
</dbReference>
<evidence type="ECO:0000256" key="2">
    <source>
        <dbReference type="ARBA" id="ARBA00012261"/>
    </source>
</evidence>